<dbReference type="GO" id="GO:0003700">
    <property type="term" value="F:DNA-binding transcription factor activity"/>
    <property type="evidence" value="ECO:0007669"/>
    <property type="project" value="TreeGrafter"/>
</dbReference>
<dbReference type="InterPro" id="IPR029016">
    <property type="entry name" value="GAF-like_dom_sf"/>
</dbReference>
<protein>
    <submittedName>
        <fullName evidence="6">IclR family transcriptional regulator</fullName>
    </submittedName>
</protein>
<evidence type="ECO:0000256" key="3">
    <source>
        <dbReference type="ARBA" id="ARBA00023163"/>
    </source>
</evidence>
<organism evidence="6 7">
    <name type="scientific">Hoeflea marina</name>
    <dbReference type="NCBI Taxonomy" id="274592"/>
    <lineage>
        <taxon>Bacteria</taxon>
        <taxon>Pseudomonadati</taxon>
        <taxon>Pseudomonadota</taxon>
        <taxon>Alphaproteobacteria</taxon>
        <taxon>Hyphomicrobiales</taxon>
        <taxon>Rhizobiaceae</taxon>
        <taxon>Hoeflea</taxon>
    </lineage>
</organism>
<dbReference type="PROSITE" id="PS51077">
    <property type="entry name" value="HTH_ICLR"/>
    <property type="match status" value="1"/>
</dbReference>
<feature type="domain" description="IclR-ED" evidence="5">
    <location>
        <begin position="70"/>
        <end position="253"/>
    </location>
</feature>
<evidence type="ECO:0000313" key="7">
    <source>
        <dbReference type="Proteomes" id="UP000246352"/>
    </source>
</evidence>
<evidence type="ECO:0000313" key="6">
    <source>
        <dbReference type="EMBL" id="PWV99999.1"/>
    </source>
</evidence>
<accession>A0A317PJ45</accession>
<dbReference type="InterPro" id="IPR036388">
    <property type="entry name" value="WH-like_DNA-bd_sf"/>
</dbReference>
<dbReference type="PANTHER" id="PTHR30136:SF35">
    <property type="entry name" value="HTH-TYPE TRANSCRIPTIONAL REGULATOR RV1719"/>
    <property type="match status" value="1"/>
</dbReference>
<dbReference type="InterPro" id="IPR014757">
    <property type="entry name" value="Tscrpt_reg_IclR_C"/>
</dbReference>
<evidence type="ECO:0000256" key="2">
    <source>
        <dbReference type="ARBA" id="ARBA00023125"/>
    </source>
</evidence>
<dbReference type="PANTHER" id="PTHR30136">
    <property type="entry name" value="HELIX-TURN-HELIX TRANSCRIPTIONAL REGULATOR, ICLR FAMILY"/>
    <property type="match status" value="1"/>
</dbReference>
<evidence type="ECO:0000259" key="5">
    <source>
        <dbReference type="PROSITE" id="PS51078"/>
    </source>
</evidence>
<dbReference type="AlphaFoldDB" id="A0A317PJ45"/>
<keyword evidence="2" id="KW-0238">DNA-binding</keyword>
<dbReference type="Gene3D" id="1.10.10.10">
    <property type="entry name" value="Winged helix-like DNA-binding domain superfamily/Winged helix DNA-binding domain"/>
    <property type="match status" value="1"/>
</dbReference>
<feature type="domain" description="HTH iclR-type" evidence="4">
    <location>
        <begin position="7"/>
        <end position="69"/>
    </location>
</feature>
<dbReference type="PROSITE" id="PS51078">
    <property type="entry name" value="ICLR_ED"/>
    <property type="match status" value="1"/>
</dbReference>
<dbReference type="Pfam" id="PF01614">
    <property type="entry name" value="IclR_C"/>
    <property type="match status" value="1"/>
</dbReference>
<dbReference type="Gene3D" id="3.30.450.40">
    <property type="match status" value="1"/>
</dbReference>
<dbReference type="Proteomes" id="UP000246352">
    <property type="component" value="Unassembled WGS sequence"/>
</dbReference>
<gene>
    <name evidence="6" type="ORF">DFR52_103201</name>
</gene>
<dbReference type="InterPro" id="IPR005471">
    <property type="entry name" value="Tscrpt_reg_IclR_N"/>
</dbReference>
<dbReference type="RefSeq" id="WP_110032266.1">
    <property type="nucleotide sequence ID" value="NZ_QGTR01000003.1"/>
</dbReference>
<keyword evidence="3" id="KW-0804">Transcription</keyword>
<dbReference type="GO" id="GO:0003677">
    <property type="term" value="F:DNA binding"/>
    <property type="evidence" value="ECO:0007669"/>
    <property type="project" value="UniProtKB-KW"/>
</dbReference>
<dbReference type="InterPro" id="IPR036390">
    <property type="entry name" value="WH_DNA-bd_sf"/>
</dbReference>
<keyword evidence="7" id="KW-1185">Reference proteome</keyword>
<evidence type="ECO:0000259" key="4">
    <source>
        <dbReference type="PROSITE" id="PS51077"/>
    </source>
</evidence>
<dbReference type="GO" id="GO:0045892">
    <property type="term" value="P:negative regulation of DNA-templated transcription"/>
    <property type="evidence" value="ECO:0007669"/>
    <property type="project" value="TreeGrafter"/>
</dbReference>
<dbReference type="SUPFAM" id="SSF55781">
    <property type="entry name" value="GAF domain-like"/>
    <property type="match status" value="1"/>
</dbReference>
<name>A0A317PJ45_9HYPH</name>
<sequence>MADTDRIPTNLRTLLILEVVGQSDVPMSPTEINAHIGLPKQTVHRLCATLVEEGFLVYEPTGKRLRPARRLRLIGSGVLYASRTHIARRQILETVARQVRETVNFVVPGEGGMSYVDRVETDWAFRVQLPIGTSVPFHCTASGKTFLAGLPRAARRKMVMSLQLERKSDRTITDPDRLLAELDRVARQGYAIDDEEFMDGMIAIAVPIRDARGRFFAALAYHGPTLRLNVEGLAESRSLLLDAASRLGEVMMDAAGD</sequence>
<evidence type="ECO:0000256" key="1">
    <source>
        <dbReference type="ARBA" id="ARBA00023015"/>
    </source>
</evidence>
<dbReference type="SUPFAM" id="SSF46785">
    <property type="entry name" value="Winged helix' DNA-binding domain"/>
    <property type="match status" value="1"/>
</dbReference>
<dbReference type="EMBL" id="QGTR01000003">
    <property type="protein sequence ID" value="PWV99999.1"/>
    <property type="molecule type" value="Genomic_DNA"/>
</dbReference>
<dbReference type="Pfam" id="PF09339">
    <property type="entry name" value="HTH_IclR"/>
    <property type="match status" value="1"/>
</dbReference>
<dbReference type="InterPro" id="IPR050707">
    <property type="entry name" value="HTH_MetabolicPath_Reg"/>
</dbReference>
<dbReference type="OrthoDB" id="9807558at2"/>
<proteinExistence type="predicted"/>
<reference evidence="6 7" key="1">
    <citation type="submission" date="2018-05" db="EMBL/GenBank/DDBJ databases">
        <title>Genomic Encyclopedia of Type Strains, Phase IV (KMG-IV): sequencing the most valuable type-strain genomes for metagenomic binning, comparative biology and taxonomic classification.</title>
        <authorList>
            <person name="Goeker M."/>
        </authorList>
    </citation>
    <scope>NUCLEOTIDE SEQUENCE [LARGE SCALE GENOMIC DNA]</scope>
    <source>
        <strain evidence="6 7">DSM 16791</strain>
    </source>
</reference>
<keyword evidence="1" id="KW-0805">Transcription regulation</keyword>
<comment type="caution">
    <text evidence="6">The sequence shown here is derived from an EMBL/GenBank/DDBJ whole genome shotgun (WGS) entry which is preliminary data.</text>
</comment>